<sequence length="269" mass="30951">MLAPTNSYKFLRDTAFNFIVAGRDTVSAGFAWFLWLVAIHPVVETKILQGMRDQRRDENDDRDGGLVFDAQQVRKLVYLQTALCETLRPYPPVPRNHKAPSQPDTLTSGHLLNRNQIVLLSYYEMGRMEGICVEDCLEFKPERWINIDSDGVRSVVHVAATSFRHLMQMKMVAASMLWNYRVKVLEERPVSPSISVILYMKQGLKVSFVQEVMKVELKASTGLERNRGRKRKMTLLLSLRLMCSIDRTQLLVLKDKGEEAVSWRRGSYI</sequence>
<keyword evidence="3" id="KW-0349">Heme</keyword>
<dbReference type="OrthoDB" id="1896685at2759"/>
<evidence type="ECO:0000256" key="2">
    <source>
        <dbReference type="ARBA" id="ARBA00010617"/>
    </source>
</evidence>
<comment type="cofactor">
    <cofactor evidence="1">
        <name>heme</name>
        <dbReference type="ChEBI" id="CHEBI:30413"/>
    </cofactor>
</comment>
<proteinExistence type="inferred from homology"/>
<evidence type="ECO:0000256" key="3">
    <source>
        <dbReference type="ARBA" id="ARBA00022617"/>
    </source>
</evidence>
<keyword evidence="6" id="KW-0408">Iron</keyword>
<dbReference type="Gene3D" id="1.10.630.10">
    <property type="entry name" value="Cytochrome P450"/>
    <property type="match status" value="1"/>
</dbReference>
<dbReference type="PANTHER" id="PTHR24296">
    <property type="entry name" value="CYTOCHROME P450"/>
    <property type="match status" value="1"/>
</dbReference>
<evidence type="ECO:0000313" key="8">
    <source>
        <dbReference type="EMBL" id="KAF3444592.1"/>
    </source>
</evidence>
<keyword evidence="5" id="KW-0560">Oxidoreductase</keyword>
<dbReference type="InterPro" id="IPR001128">
    <property type="entry name" value="Cyt_P450"/>
</dbReference>
<dbReference type="GO" id="GO:0004497">
    <property type="term" value="F:monooxygenase activity"/>
    <property type="evidence" value="ECO:0007669"/>
    <property type="project" value="UniProtKB-KW"/>
</dbReference>
<dbReference type="InterPro" id="IPR036396">
    <property type="entry name" value="Cyt_P450_sf"/>
</dbReference>
<evidence type="ECO:0000313" key="9">
    <source>
        <dbReference type="Proteomes" id="UP000796880"/>
    </source>
</evidence>
<dbReference type="Pfam" id="PF00067">
    <property type="entry name" value="p450"/>
    <property type="match status" value="1"/>
</dbReference>
<protein>
    <recommendedName>
        <fullName evidence="10">Cytochrome P450</fullName>
    </recommendedName>
</protein>
<name>A0A8K0MG67_9ROSA</name>
<evidence type="ECO:0000256" key="4">
    <source>
        <dbReference type="ARBA" id="ARBA00022723"/>
    </source>
</evidence>
<reference evidence="8" key="1">
    <citation type="submission" date="2020-03" db="EMBL/GenBank/DDBJ databases">
        <title>A high-quality chromosome-level genome assembly of a woody plant with both climbing and erect habits, Rhamnella rubrinervis.</title>
        <authorList>
            <person name="Lu Z."/>
            <person name="Yang Y."/>
            <person name="Zhu X."/>
            <person name="Sun Y."/>
        </authorList>
    </citation>
    <scope>NUCLEOTIDE SEQUENCE</scope>
    <source>
        <strain evidence="8">BYM</strain>
        <tissue evidence="8">Leaf</tissue>
    </source>
</reference>
<keyword evidence="9" id="KW-1185">Reference proteome</keyword>
<dbReference type="AlphaFoldDB" id="A0A8K0MG67"/>
<evidence type="ECO:0000256" key="6">
    <source>
        <dbReference type="ARBA" id="ARBA00023004"/>
    </source>
</evidence>
<gene>
    <name evidence="8" type="ORF">FNV43_RR14284</name>
</gene>
<comment type="caution">
    <text evidence="8">The sequence shown here is derived from an EMBL/GenBank/DDBJ whole genome shotgun (WGS) entry which is preliminary data.</text>
</comment>
<organism evidence="8 9">
    <name type="scientific">Rhamnella rubrinervis</name>
    <dbReference type="NCBI Taxonomy" id="2594499"/>
    <lineage>
        <taxon>Eukaryota</taxon>
        <taxon>Viridiplantae</taxon>
        <taxon>Streptophyta</taxon>
        <taxon>Embryophyta</taxon>
        <taxon>Tracheophyta</taxon>
        <taxon>Spermatophyta</taxon>
        <taxon>Magnoliopsida</taxon>
        <taxon>eudicotyledons</taxon>
        <taxon>Gunneridae</taxon>
        <taxon>Pentapetalae</taxon>
        <taxon>rosids</taxon>
        <taxon>fabids</taxon>
        <taxon>Rosales</taxon>
        <taxon>Rhamnaceae</taxon>
        <taxon>rhamnoid group</taxon>
        <taxon>Rhamneae</taxon>
        <taxon>Rhamnella</taxon>
    </lineage>
</organism>
<dbReference type="GO" id="GO:0005506">
    <property type="term" value="F:iron ion binding"/>
    <property type="evidence" value="ECO:0007669"/>
    <property type="project" value="InterPro"/>
</dbReference>
<evidence type="ECO:0000256" key="7">
    <source>
        <dbReference type="ARBA" id="ARBA00023033"/>
    </source>
</evidence>
<dbReference type="EMBL" id="VOIH02000006">
    <property type="protein sequence ID" value="KAF3444592.1"/>
    <property type="molecule type" value="Genomic_DNA"/>
</dbReference>
<dbReference type="GO" id="GO:0020037">
    <property type="term" value="F:heme binding"/>
    <property type="evidence" value="ECO:0007669"/>
    <property type="project" value="InterPro"/>
</dbReference>
<dbReference type="SUPFAM" id="SSF48264">
    <property type="entry name" value="Cytochrome P450"/>
    <property type="match status" value="1"/>
</dbReference>
<comment type="similarity">
    <text evidence="2">Belongs to the cytochrome P450 family.</text>
</comment>
<accession>A0A8K0MG67</accession>
<dbReference type="Proteomes" id="UP000796880">
    <property type="component" value="Unassembled WGS sequence"/>
</dbReference>
<dbReference type="GO" id="GO:0016705">
    <property type="term" value="F:oxidoreductase activity, acting on paired donors, with incorporation or reduction of molecular oxygen"/>
    <property type="evidence" value="ECO:0007669"/>
    <property type="project" value="InterPro"/>
</dbReference>
<keyword evidence="7" id="KW-0503">Monooxygenase</keyword>
<evidence type="ECO:0000256" key="1">
    <source>
        <dbReference type="ARBA" id="ARBA00001971"/>
    </source>
</evidence>
<evidence type="ECO:0000256" key="5">
    <source>
        <dbReference type="ARBA" id="ARBA00023002"/>
    </source>
</evidence>
<evidence type="ECO:0008006" key="10">
    <source>
        <dbReference type="Google" id="ProtNLM"/>
    </source>
</evidence>
<keyword evidence="4" id="KW-0479">Metal-binding</keyword>